<gene>
    <name evidence="2" type="ORF">AOC03_10015</name>
</gene>
<feature type="transmembrane region" description="Helical" evidence="1">
    <location>
        <begin position="66"/>
        <end position="85"/>
    </location>
</feature>
<dbReference type="EMBL" id="CP012678">
    <property type="protein sequence ID" value="ALF60333.1"/>
    <property type="molecule type" value="Genomic_DNA"/>
</dbReference>
<accession>A0A0M3V950</accession>
<dbReference type="AlphaFoldDB" id="A0A0M3V950"/>
<dbReference type="OrthoDB" id="9915644at2"/>
<dbReference type="Proteomes" id="UP000059847">
    <property type="component" value="Chromosome"/>
</dbReference>
<evidence type="ECO:0000256" key="1">
    <source>
        <dbReference type="SAM" id="Phobius"/>
    </source>
</evidence>
<reference evidence="2 3" key="1">
    <citation type="submission" date="2015-09" db="EMBL/GenBank/DDBJ databases">
        <title>Complete genome of Psychrobacter urativorans R10.10B.</title>
        <authorList>
            <person name="See-Too W.S."/>
            <person name="Chan K.G."/>
        </authorList>
    </citation>
    <scope>NUCLEOTIDE SEQUENCE [LARGE SCALE GENOMIC DNA]</scope>
    <source>
        <strain evidence="2 3">R10.10B</strain>
    </source>
</reference>
<organism evidence="2 3">
    <name type="scientific">Psychrobacter urativorans</name>
    <dbReference type="NCBI Taxonomy" id="45610"/>
    <lineage>
        <taxon>Bacteria</taxon>
        <taxon>Pseudomonadati</taxon>
        <taxon>Pseudomonadota</taxon>
        <taxon>Gammaproteobacteria</taxon>
        <taxon>Moraxellales</taxon>
        <taxon>Moraxellaceae</taxon>
        <taxon>Psychrobacter</taxon>
    </lineage>
</organism>
<sequence>MMLLINISAMILAAFMLLWMMMSTRCHDSVGWWAFRLLACYALVCFVYLAYDTFLIGNNLPIRYTVIRFGCLALVAAMLLSWRLISAQNKKVQNHDFSSQLTKILKKGK</sequence>
<dbReference type="RefSeq" id="WP_062535625.1">
    <property type="nucleotide sequence ID" value="NZ_CP012678.1"/>
</dbReference>
<keyword evidence="1" id="KW-1133">Transmembrane helix</keyword>
<dbReference type="STRING" id="45610.AOC03_10015"/>
<proteinExistence type="predicted"/>
<evidence type="ECO:0000313" key="2">
    <source>
        <dbReference type="EMBL" id="ALF60333.1"/>
    </source>
</evidence>
<keyword evidence="3" id="KW-1185">Reference proteome</keyword>
<name>A0A0M3V950_9GAMM</name>
<dbReference type="KEGG" id="pur:AOC03_10015"/>
<keyword evidence="1" id="KW-0812">Transmembrane</keyword>
<protein>
    <submittedName>
        <fullName evidence="2">Uncharacterized protein</fullName>
    </submittedName>
</protein>
<keyword evidence="1" id="KW-0472">Membrane</keyword>
<feature type="transmembrane region" description="Helical" evidence="1">
    <location>
        <begin position="33"/>
        <end position="54"/>
    </location>
</feature>
<evidence type="ECO:0000313" key="3">
    <source>
        <dbReference type="Proteomes" id="UP000059847"/>
    </source>
</evidence>